<comment type="caution">
    <text evidence="1">The sequence shown here is derived from an EMBL/GenBank/DDBJ whole genome shotgun (WGS) entry which is preliminary data.</text>
</comment>
<sequence length="379" mass="40588">MDATTWAGPAPEGGSLTVSVPCRTSKGGVARQHPVTIHADWSVDTGHDLQSERIAAAFGGYLSCIDFVDVMVPVFRNTMQLWTRSVQPPIGRRGKRWTVEECRCSTHKTFADPGTAAPHARSPEHIARLRRVDAAQLRCLVEAASAAYGDLNRPPRHAAASLVAGPYGLTRVWGAGISPERVRQMHESVCPTGQPLPDLFYLQMAFTDAPVECLRRVLATTGDPTALMWALSTLKPIDPIDPGARAGWLALGTPRQDTVTLLSARYSPSDAARLGAVIDRHVGHAASVLAAWARIGCPATTDQLVDLHRARGDNWYAPSGPAVQRLHREANQAGVDITPTQAALVLATAGSVLDAAWLIRSGARDAKGAAQRLVKVGRL</sequence>
<dbReference type="RefSeq" id="WP_349803458.1">
    <property type="nucleotide sequence ID" value="NZ_JBEGDP010000001.1"/>
</dbReference>
<accession>A0ABV1NTE6</accession>
<reference evidence="1 2" key="1">
    <citation type="submission" date="2024-02" db="EMBL/GenBank/DDBJ databases">
        <title>Full genome sequence of Nocardioides kribbensis.</title>
        <authorList>
            <person name="Poletto B.L."/>
            <person name="Silva G."/>
            <person name="Galante D."/>
            <person name="Campos K.R."/>
            <person name="Santos M.B.N."/>
            <person name="Sacchi C.T."/>
        </authorList>
    </citation>
    <scope>NUCLEOTIDE SEQUENCE [LARGE SCALE GENOMIC DNA]</scope>
    <source>
        <strain evidence="1 2">O4R</strain>
    </source>
</reference>
<name>A0ABV1NTE6_9ACTN</name>
<dbReference type="Proteomes" id="UP001482520">
    <property type="component" value="Unassembled WGS sequence"/>
</dbReference>
<evidence type="ECO:0000313" key="2">
    <source>
        <dbReference type="Proteomes" id="UP001482520"/>
    </source>
</evidence>
<keyword evidence="2" id="KW-1185">Reference proteome</keyword>
<proteinExistence type="predicted"/>
<protein>
    <recommendedName>
        <fullName evidence="3">DUF4192 family protein</fullName>
    </recommendedName>
</protein>
<evidence type="ECO:0008006" key="3">
    <source>
        <dbReference type="Google" id="ProtNLM"/>
    </source>
</evidence>
<dbReference type="EMBL" id="JBEGDP010000001">
    <property type="protein sequence ID" value="MEQ7845762.1"/>
    <property type="molecule type" value="Genomic_DNA"/>
</dbReference>
<evidence type="ECO:0000313" key="1">
    <source>
        <dbReference type="EMBL" id="MEQ7845762.1"/>
    </source>
</evidence>
<gene>
    <name evidence="1" type="ORF">V6R90_00630</name>
</gene>
<organism evidence="1 2">
    <name type="scientific">Nocardioides kribbensis</name>
    <dbReference type="NCBI Taxonomy" id="305517"/>
    <lineage>
        <taxon>Bacteria</taxon>
        <taxon>Bacillati</taxon>
        <taxon>Actinomycetota</taxon>
        <taxon>Actinomycetes</taxon>
        <taxon>Propionibacteriales</taxon>
        <taxon>Nocardioidaceae</taxon>
        <taxon>Nocardioides</taxon>
    </lineage>
</organism>